<gene>
    <name evidence="2" type="ORF">QBC38DRAFT_398827</name>
</gene>
<proteinExistence type="predicted"/>
<name>A0AAN7BI82_9PEZI</name>
<accession>A0AAN7BI82</accession>
<feature type="region of interest" description="Disordered" evidence="1">
    <location>
        <begin position="1"/>
        <end position="26"/>
    </location>
</feature>
<dbReference type="EMBL" id="MU865412">
    <property type="protein sequence ID" value="KAK4223841.1"/>
    <property type="molecule type" value="Genomic_DNA"/>
</dbReference>
<evidence type="ECO:0000313" key="2">
    <source>
        <dbReference type="EMBL" id="KAK4223841.1"/>
    </source>
</evidence>
<evidence type="ECO:0000256" key="1">
    <source>
        <dbReference type="SAM" id="MobiDB-lite"/>
    </source>
</evidence>
<reference evidence="2" key="2">
    <citation type="submission" date="2023-05" db="EMBL/GenBank/DDBJ databases">
        <authorList>
            <consortium name="Lawrence Berkeley National Laboratory"/>
            <person name="Steindorff A."/>
            <person name="Hensen N."/>
            <person name="Bonometti L."/>
            <person name="Westerberg I."/>
            <person name="Brannstrom I.O."/>
            <person name="Guillou S."/>
            <person name="Cros-Aarteil S."/>
            <person name="Calhoun S."/>
            <person name="Haridas S."/>
            <person name="Kuo A."/>
            <person name="Mondo S."/>
            <person name="Pangilinan J."/>
            <person name="Riley R."/>
            <person name="Labutti K."/>
            <person name="Andreopoulos B."/>
            <person name="Lipzen A."/>
            <person name="Chen C."/>
            <person name="Yanf M."/>
            <person name="Daum C."/>
            <person name="Ng V."/>
            <person name="Clum A."/>
            <person name="Ohm R."/>
            <person name="Martin F."/>
            <person name="Silar P."/>
            <person name="Natvig D."/>
            <person name="Lalanne C."/>
            <person name="Gautier V."/>
            <person name="Ament-Velasquez S.L."/>
            <person name="Kruys A."/>
            <person name="Hutchinson M.I."/>
            <person name="Powell A.J."/>
            <person name="Barry K."/>
            <person name="Miller A.N."/>
            <person name="Grigoriev I.V."/>
            <person name="Debuchy R."/>
            <person name="Gladieux P."/>
            <person name="Thoren M.H."/>
            <person name="Johannesson H."/>
        </authorList>
    </citation>
    <scope>NUCLEOTIDE SEQUENCE</scope>
    <source>
        <strain evidence="2">CBS 990.96</strain>
    </source>
</reference>
<feature type="compositionally biased region" description="Low complexity" evidence="1">
    <location>
        <begin position="1"/>
        <end position="14"/>
    </location>
</feature>
<dbReference type="AlphaFoldDB" id="A0AAN7BI82"/>
<evidence type="ECO:0000313" key="3">
    <source>
        <dbReference type="Proteomes" id="UP001301958"/>
    </source>
</evidence>
<keyword evidence="3" id="KW-1185">Reference proteome</keyword>
<reference evidence="2" key="1">
    <citation type="journal article" date="2023" name="Mol. Phylogenet. Evol.">
        <title>Genome-scale phylogeny and comparative genomics of the fungal order Sordariales.</title>
        <authorList>
            <person name="Hensen N."/>
            <person name="Bonometti L."/>
            <person name="Westerberg I."/>
            <person name="Brannstrom I.O."/>
            <person name="Guillou S."/>
            <person name="Cros-Aarteil S."/>
            <person name="Calhoun S."/>
            <person name="Haridas S."/>
            <person name="Kuo A."/>
            <person name="Mondo S."/>
            <person name="Pangilinan J."/>
            <person name="Riley R."/>
            <person name="LaButti K."/>
            <person name="Andreopoulos B."/>
            <person name="Lipzen A."/>
            <person name="Chen C."/>
            <person name="Yan M."/>
            <person name="Daum C."/>
            <person name="Ng V."/>
            <person name="Clum A."/>
            <person name="Steindorff A."/>
            <person name="Ohm R.A."/>
            <person name="Martin F."/>
            <person name="Silar P."/>
            <person name="Natvig D.O."/>
            <person name="Lalanne C."/>
            <person name="Gautier V."/>
            <person name="Ament-Velasquez S.L."/>
            <person name="Kruys A."/>
            <person name="Hutchinson M.I."/>
            <person name="Powell A.J."/>
            <person name="Barry K."/>
            <person name="Miller A.N."/>
            <person name="Grigoriev I.V."/>
            <person name="Debuchy R."/>
            <person name="Gladieux P."/>
            <person name="Hiltunen Thoren M."/>
            <person name="Johannesson H."/>
        </authorList>
    </citation>
    <scope>NUCLEOTIDE SEQUENCE</scope>
    <source>
        <strain evidence="2">CBS 990.96</strain>
    </source>
</reference>
<sequence length="216" mass="25496">MAEPQSEPQPEQQPLTNGHTHSDDTPTALSLMLKHGIHTILLFASPQWTFSRLSSELLSVLRERYPDGLTTALEPRKTTPIPASIDEKTIVYGIIKDREDPSQGWDEIVVENPDQNKLGQKGFVNETVYAFAFADKDFNPRMDDIEFEVEFPPDDEAEEEERHRQRRQQQRELHEWELERIRREEEDGVRQEDARLETQRERQRQRRRRHGLDEDE</sequence>
<protein>
    <submittedName>
        <fullName evidence="2">Uncharacterized protein</fullName>
    </submittedName>
</protein>
<feature type="region of interest" description="Disordered" evidence="1">
    <location>
        <begin position="151"/>
        <end position="216"/>
    </location>
</feature>
<organism evidence="2 3">
    <name type="scientific">Podospora fimiseda</name>
    <dbReference type="NCBI Taxonomy" id="252190"/>
    <lineage>
        <taxon>Eukaryota</taxon>
        <taxon>Fungi</taxon>
        <taxon>Dikarya</taxon>
        <taxon>Ascomycota</taxon>
        <taxon>Pezizomycotina</taxon>
        <taxon>Sordariomycetes</taxon>
        <taxon>Sordariomycetidae</taxon>
        <taxon>Sordariales</taxon>
        <taxon>Podosporaceae</taxon>
        <taxon>Podospora</taxon>
    </lineage>
</organism>
<comment type="caution">
    <text evidence="2">The sequence shown here is derived from an EMBL/GenBank/DDBJ whole genome shotgun (WGS) entry which is preliminary data.</text>
</comment>
<dbReference type="Proteomes" id="UP001301958">
    <property type="component" value="Unassembled WGS sequence"/>
</dbReference>
<feature type="compositionally biased region" description="Basic and acidic residues" evidence="1">
    <location>
        <begin position="169"/>
        <end position="202"/>
    </location>
</feature>